<feature type="compositionally biased region" description="Basic residues" evidence="1">
    <location>
        <begin position="175"/>
        <end position="184"/>
    </location>
</feature>
<evidence type="ECO:0000313" key="2">
    <source>
        <dbReference type="EMBL" id="CUR59663.1"/>
    </source>
</evidence>
<dbReference type="AlphaFoldDB" id="A0A2P2CCE5"/>
<gene>
    <name evidence="2" type="ORF">NOCA1190024</name>
</gene>
<protein>
    <submittedName>
        <fullName evidence="2">Uncharacterized protein</fullName>
    </submittedName>
</protein>
<reference evidence="2" key="1">
    <citation type="submission" date="2015-08" db="EMBL/GenBank/DDBJ databases">
        <authorList>
            <person name="Babu N.S."/>
            <person name="Beckwith C.J."/>
            <person name="Beseler K.G."/>
            <person name="Brison A."/>
            <person name="Carone J.V."/>
            <person name="Caskin T.P."/>
            <person name="Diamond M."/>
            <person name="Durham M.E."/>
            <person name="Foxe J.M."/>
            <person name="Go M."/>
            <person name="Henderson B.A."/>
            <person name="Jones I.B."/>
            <person name="McGettigan J.A."/>
            <person name="Micheletti S.J."/>
            <person name="Nasrallah M.E."/>
            <person name="Ortiz D."/>
            <person name="Piller C.R."/>
            <person name="Privatt S.R."/>
            <person name="Schneider S.L."/>
            <person name="Sharp S."/>
            <person name="Smith T.C."/>
            <person name="Stanton J.D."/>
            <person name="Ullery H.E."/>
            <person name="Wilson R.J."/>
            <person name="Serrano M.G."/>
            <person name="Buck G."/>
            <person name="Lee V."/>
            <person name="Wang Y."/>
            <person name="Carvalho R."/>
            <person name="Voegtly L."/>
            <person name="Shi R."/>
            <person name="Duckworth R."/>
            <person name="Johnson A."/>
            <person name="Loviza R."/>
            <person name="Walstead R."/>
            <person name="Shah Z."/>
            <person name="Kiflezghi M."/>
            <person name="Wade K."/>
            <person name="Ball S.L."/>
            <person name="Bradley K.W."/>
            <person name="Asai D.J."/>
            <person name="Bowman C.A."/>
            <person name="Russell D.A."/>
            <person name="Pope W.H."/>
            <person name="Jacobs-Sera D."/>
            <person name="Hendrix R.W."/>
            <person name="Hatfull G.F."/>
        </authorList>
    </citation>
    <scope>NUCLEOTIDE SEQUENCE</scope>
</reference>
<accession>A0A2P2CCE5</accession>
<dbReference type="EMBL" id="CZKB01000011">
    <property type="protein sequence ID" value="CUR59663.1"/>
    <property type="molecule type" value="Genomic_DNA"/>
</dbReference>
<sequence>MDIFAVITGSLGLALSMGLAAREVWRSRRETARRQVEAVSVTAEFVGIEGKTPVCRVICHNKSQHAVTDVYAYVVWEATTEWPDGSIAPTQCVDLIGFHGVAPESRVERVEVLKGQPAKAPSLIPGPFPVKFTLTDASRVRWQRGLDGKLRKNPVEMLGNRLSEAGPDGQPTYQQRRRKRSPFD</sequence>
<organism evidence="2">
    <name type="scientific">metagenome</name>
    <dbReference type="NCBI Taxonomy" id="256318"/>
    <lineage>
        <taxon>unclassified sequences</taxon>
        <taxon>metagenomes</taxon>
    </lineage>
</organism>
<feature type="region of interest" description="Disordered" evidence="1">
    <location>
        <begin position="159"/>
        <end position="184"/>
    </location>
</feature>
<proteinExistence type="predicted"/>
<name>A0A2P2CCE5_9ZZZZ</name>
<evidence type="ECO:0000256" key="1">
    <source>
        <dbReference type="SAM" id="MobiDB-lite"/>
    </source>
</evidence>